<keyword evidence="5" id="KW-1133">Transmembrane helix</keyword>
<evidence type="ECO:0000256" key="3">
    <source>
        <dbReference type="ARBA" id="ARBA00023180"/>
    </source>
</evidence>
<dbReference type="InterPro" id="IPR013783">
    <property type="entry name" value="Ig-like_fold"/>
</dbReference>
<dbReference type="FunFam" id="2.60.40.10:FF:000033">
    <property type="entry name" value="Killer cell immunoglobulin-like receptor"/>
    <property type="match status" value="1"/>
</dbReference>
<dbReference type="AlphaFoldDB" id="A0AAD8CQS7"/>
<name>A0AAD8CQS7_ACIOX</name>
<keyword evidence="3" id="KW-0325">Glycoprotein</keyword>
<keyword evidence="6" id="KW-0732">Signal</keyword>
<keyword evidence="8" id="KW-1185">Reference proteome</keyword>
<keyword evidence="2" id="KW-1015">Disulfide bond</keyword>
<organism evidence="7 8">
    <name type="scientific">Acipenser oxyrinchus oxyrinchus</name>
    <dbReference type="NCBI Taxonomy" id="40147"/>
    <lineage>
        <taxon>Eukaryota</taxon>
        <taxon>Metazoa</taxon>
        <taxon>Chordata</taxon>
        <taxon>Craniata</taxon>
        <taxon>Vertebrata</taxon>
        <taxon>Euteleostomi</taxon>
        <taxon>Actinopterygii</taxon>
        <taxon>Chondrostei</taxon>
        <taxon>Acipenseriformes</taxon>
        <taxon>Acipenseridae</taxon>
        <taxon>Acipenser</taxon>
    </lineage>
</organism>
<dbReference type="SUPFAM" id="SSF48726">
    <property type="entry name" value="Immunoglobulin"/>
    <property type="match status" value="1"/>
</dbReference>
<keyword evidence="4" id="KW-0393">Immunoglobulin domain</keyword>
<proteinExistence type="predicted"/>
<evidence type="ECO:0000256" key="2">
    <source>
        <dbReference type="ARBA" id="ARBA00023157"/>
    </source>
</evidence>
<reference evidence="7" key="1">
    <citation type="submission" date="2022-02" db="EMBL/GenBank/DDBJ databases">
        <title>Atlantic sturgeon de novo genome assembly.</title>
        <authorList>
            <person name="Stock M."/>
            <person name="Klopp C."/>
            <person name="Guiguen Y."/>
            <person name="Cabau C."/>
            <person name="Parinello H."/>
            <person name="Santidrian Yebra-Pimentel E."/>
            <person name="Kuhl H."/>
            <person name="Dirks R.P."/>
            <person name="Guessner J."/>
            <person name="Wuertz S."/>
            <person name="Du K."/>
            <person name="Schartl M."/>
        </authorList>
    </citation>
    <scope>NUCLEOTIDE SEQUENCE</scope>
    <source>
        <strain evidence="7">STURGEONOMICS-FGT-2020</strain>
        <tissue evidence="7">Whole blood</tissue>
    </source>
</reference>
<dbReference type="EMBL" id="JAGXEW010000031">
    <property type="protein sequence ID" value="KAK1155425.1"/>
    <property type="molecule type" value="Genomic_DNA"/>
</dbReference>
<evidence type="ECO:0008006" key="9">
    <source>
        <dbReference type="Google" id="ProtNLM"/>
    </source>
</evidence>
<accession>A0AAD8CQS7</accession>
<protein>
    <recommendedName>
        <fullName evidence="9">Immunoglobulin subtype domain-containing protein</fullName>
    </recommendedName>
</protein>
<feature type="chain" id="PRO_5042062126" description="Immunoglobulin subtype domain-containing protein" evidence="6">
    <location>
        <begin position="20"/>
        <end position="296"/>
    </location>
</feature>
<dbReference type="Proteomes" id="UP001230051">
    <property type="component" value="Unassembled WGS sequence"/>
</dbReference>
<dbReference type="Gene3D" id="2.60.40.10">
    <property type="entry name" value="Immunoglobulins"/>
    <property type="match status" value="1"/>
</dbReference>
<keyword evidence="5" id="KW-0812">Transmembrane</keyword>
<evidence type="ECO:0000313" key="8">
    <source>
        <dbReference type="Proteomes" id="UP001230051"/>
    </source>
</evidence>
<gene>
    <name evidence="7" type="ORF">AOXY_G27258</name>
</gene>
<evidence type="ECO:0000256" key="4">
    <source>
        <dbReference type="ARBA" id="ARBA00023319"/>
    </source>
</evidence>
<keyword evidence="1" id="KW-0677">Repeat</keyword>
<evidence type="ECO:0000256" key="5">
    <source>
        <dbReference type="SAM" id="Phobius"/>
    </source>
</evidence>
<dbReference type="Pfam" id="PF13895">
    <property type="entry name" value="Ig_2"/>
    <property type="match status" value="1"/>
</dbReference>
<feature type="transmembrane region" description="Helical" evidence="5">
    <location>
        <begin position="143"/>
        <end position="169"/>
    </location>
</feature>
<keyword evidence="5" id="KW-0472">Membrane</keyword>
<evidence type="ECO:0000256" key="6">
    <source>
        <dbReference type="SAM" id="SignalP"/>
    </source>
</evidence>
<comment type="caution">
    <text evidence="7">The sequence shown here is derived from an EMBL/GenBank/DDBJ whole genome shotgun (WGS) entry which is preliminary data.</text>
</comment>
<evidence type="ECO:0000313" key="7">
    <source>
        <dbReference type="EMBL" id="KAK1155425.1"/>
    </source>
</evidence>
<evidence type="ECO:0000256" key="1">
    <source>
        <dbReference type="ARBA" id="ARBA00022737"/>
    </source>
</evidence>
<feature type="non-terminal residue" evidence="7">
    <location>
        <position position="1"/>
    </location>
</feature>
<sequence length="296" mass="33145">LFYILILAFIDIAMDKVESNSTGVFHALDIITMNEKVLKGANVSFHCRFPNEEKLNLTKYTFYLCKDGTCIAMRKWGGESGVTFSIKNVTRYDSGNYSCVYSGQKRALEEVTVPMGNPFIFLQILDNDNDGMKWKTTKTVPSFVVVSVLCALGSIAVLSVAMALLITLFKHMKTLKMEPGSTTNQNNRSNGGSNKCAHCCNRFCTRTGRLLSIYFFFSSGKTENKIYEEGTSMLYHLENVADDLFIYVSTQPAVEGYAELQHFPGNSREANIEGCYWTLMTPQKNGRGKALGQMFI</sequence>
<dbReference type="InterPro" id="IPR036179">
    <property type="entry name" value="Ig-like_dom_sf"/>
</dbReference>
<feature type="signal peptide" evidence="6">
    <location>
        <begin position="1"/>
        <end position="19"/>
    </location>
</feature>